<proteinExistence type="predicted"/>
<feature type="region of interest" description="Disordered" evidence="5">
    <location>
        <begin position="264"/>
        <end position="285"/>
    </location>
</feature>
<feature type="compositionally biased region" description="Low complexity" evidence="5">
    <location>
        <begin position="35"/>
        <end position="62"/>
    </location>
</feature>
<dbReference type="InterPro" id="IPR007811">
    <property type="entry name" value="RPC4"/>
</dbReference>
<comment type="subcellular location">
    <subcellularLocation>
        <location evidence="1">Nucleus</location>
    </subcellularLocation>
</comment>
<keyword evidence="3" id="KW-0804">Transcription</keyword>
<evidence type="ECO:0000313" key="6">
    <source>
        <dbReference type="EMBL" id="KAK2071714.1"/>
    </source>
</evidence>
<feature type="region of interest" description="Disordered" evidence="5">
    <location>
        <begin position="462"/>
        <end position="527"/>
    </location>
</feature>
<dbReference type="EMBL" id="JAQQPM010000005">
    <property type="protein sequence ID" value="KAK2071714.1"/>
    <property type="molecule type" value="Genomic_DNA"/>
</dbReference>
<feature type="compositionally biased region" description="Basic residues" evidence="5">
    <location>
        <begin position="377"/>
        <end position="386"/>
    </location>
</feature>
<evidence type="ECO:0008006" key="8">
    <source>
        <dbReference type="Google" id="ProtNLM"/>
    </source>
</evidence>
<accession>A0AAD9MC70</accession>
<feature type="compositionally biased region" description="Low complexity" evidence="5">
    <location>
        <begin position="1"/>
        <end position="12"/>
    </location>
</feature>
<feature type="compositionally biased region" description="Basic and acidic residues" evidence="5">
    <location>
        <begin position="496"/>
        <end position="506"/>
    </location>
</feature>
<dbReference type="Pfam" id="PF05132">
    <property type="entry name" value="RNA_pol_Rpc4"/>
    <property type="match status" value="1"/>
</dbReference>
<keyword evidence="4" id="KW-0539">Nucleus</keyword>
<keyword evidence="2" id="KW-0240">DNA-directed RNA polymerase</keyword>
<dbReference type="Proteomes" id="UP001217918">
    <property type="component" value="Unassembled WGS sequence"/>
</dbReference>
<feature type="compositionally biased region" description="Basic and acidic residues" evidence="5">
    <location>
        <begin position="264"/>
        <end position="274"/>
    </location>
</feature>
<dbReference type="GO" id="GO:0005666">
    <property type="term" value="C:RNA polymerase III complex"/>
    <property type="evidence" value="ECO:0007669"/>
    <property type="project" value="InterPro"/>
</dbReference>
<feature type="compositionally biased region" description="Acidic residues" evidence="5">
    <location>
        <begin position="275"/>
        <end position="285"/>
    </location>
</feature>
<feature type="compositionally biased region" description="Basic and acidic residues" evidence="5">
    <location>
        <begin position="414"/>
        <end position="426"/>
    </location>
</feature>
<feature type="compositionally biased region" description="Basic residues" evidence="5">
    <location>
        <begin position="123"/>
        <end position="135"/>
    </location>
</feature>
<dbReference type="PANTHER" id="PTHR13408:SF0">
    <property type="entry name" value="DNA-DIRECTED RNA POLYMERASE III SUBUNIT RPC4"/>
    <property type="match status" value="1"/>
</dbReference>
<evidence type="ECO:0000256" key="2">
    <source>
        <dbReference type="ARBA" id="ARBA00022478"/>
    </source>
</evidence>
<gene>
    <name evidence="6" type="ORF">P8C59_006118</name>
</gene>
<protein>
    <recommendedName>
        <fullName evidence="8">RNA polymerase III RPC4</fullName>
    </recommendedName>
</protein>
<feature type="region of interest" description="Disordered" evidence="5">
    <location>
        <begin position="347"/>
        <end position="389"/>
    </location>
</feature>
<feature type="region of interest" description="Disordered" evidence="5">
    <location>
        <begin position="115"/>
        <end position="147"/>
    </location>
</feature>
<evidence type="ECO:0000256" key="5">
    <source>
        <dbReference type="SAM" id="MobiDB-lite"/>
    </source>
</evidence>
<reference evidence="6" key="1">
    <citation type="journal article" date="2023" name="Mol. Plant Microbe Interact.">
        <title>Elucidating the Obligate Nature and Biological Capacity of an Invasive Fungal Corn Pathogen.</title>
        <authorList>
            <person name="MacCready J.S."/>
            <person name="Roggenkamp E.M."/>
            <person name="Gdanetz K."/>
            <person name="Chilvers M.I."/>
        </authorList>
    </citation>
    <scope>NUCLEOTIDE SEQUENCE</scope>
    <source>
        <strain evidence="6">PM02</strain>
    </source>
</reference>
<dbReference type="GO" id="GO:0042797">
    <property type="term" value="P:tRNA transcription by RNA polymerase III"/>
    <property type="evidence" value="ECO:0007669"/>
    <property type="project" value="TreeGrafter"/>
</dbReference>
<feature type="compositionally biased region" description="Basic and acidic residues" evidence="5">
    <location>
        <begin position="356"/>
        <end position="365"/>
    </location>
</feature>
<dbReference type="GO" id="GO:0003677">
    <property type="term" value="F:DNA binding"/>
    <property type="evidence" value="ECO:0007669"/>
    <property type="project" value="InterPro"/>
</dbReference>
<feature type="region of interest" description="Disordered" evidence="5">
    <location>
        <begin position="414"/>
        <end position="436"/>
    </location>
</feature>
<sequence length="629" mass="67419">MPPKPTGRAPRGTGRGRGRPRASQGRTATDAESQPEPAATTAEVTAPAPLTAAPVTAVAARAESSESGAVEVTPKLPSTSASAKFRPKGIRRAEAERDKIAQEQLRLQNERIAEDARAQARANRLRGRGASRGRGRGGIPGRPFGGPAAVGPFGNPYAASVGSRSGHGAPGGASASGTHSGAGFRVCVGNKLEDGTFRGQGGAGVTYMEVDDHRINADLLYGQEEVTADAGSPSESASGIRLLRPMATRRIEHEAKKIVMMSSKEIEARDRGQEQEVEDEEDEEDSAMFLPVVGHEDGMDIDVEKDEKVWDHSLPKTRGMVKIKREDGNIMDTMDIDEIAAGRVMENSEMGSPVKEAPESPDQKQKGVTTEVAGSTPRRKSLKRKPIAPDQEEVRLTEDLSYMLNLLGVQSEAVDEKTADASGDKADVEEEASTAKPRLHSNALDGHMLLFQFPPILPPLKSSNFTGAERPVKDEPDDDVVVLDKAGPKPRANIDLTKDSEGKIKAEDDDDDDDMKGEKGEDLPEGFKIPKEGGFVGNLVMRRSGKVQLIWGGTTFDLAPGTHSHFLSTAALLEEDDPDPSVDLKAAHVGTVYGMGRVEGKFVLAPRFAEEGDWTVDPRDLEIPVDEQD</sequence>
<keyword evidence="7" id="KW-1185">Reference proteome</keyword>
<evidence type="ECO:0000256" key="1">
    <source>
        <dbReference type="ARBA" id="ARBA00004123"/>
    </source>
</evidence>
<comment type="caution">
    <text evidence="6">The sequence shown here is derived from an EMBL/GenBank/DDBJ whole genome shotgun (WGS) entry which is preliminary data.</text>
</comment>
<dbReference type="PANTHER" id="PTHR13408">
    <property type="entry name" value="DNA-DIRECTED RNA POLYMERASE III"/>
    <property type="match status" value="1"/>
</dbReference>
<name>A0AAD9MC70_9PEZI</name>
<organism evidence="6 7">
    <name type="scientific">Phyllachora maydis</name>
    <dbReference type="NCBI Taxonomy" id="1825666"/>
    <lineage>
        <taxon>Eukaryota</taxon>
        <taxon>Fungi</taxon>
        <taxon>Dikarya</taxon>
        <taxon>Ascomycota</taxon>
        <taxon>Pezizomycotina</taxon>
        <taxon>Sordariomycetes</taxon>
        <taxon>Sordariomycetidae</taxon>
        <taxon>Phyllachorales</taxon>
        <taxon>Phyllachoraceae</taxon>
        <taxon>Phyllachora</taxon>
    </lineage>
</organism>
<dbReference type="AlphaFoldDB" id="A0AAD9MC70"/>
<evidence type="ECO:0000256" key="4">
    <source>
        <dbReference type="ARBA" id="ARBA00023242"/>
    </source>
</evidence>
<evidence type="ECO:0000256" key="3">
    <source>
        <dbReference type="ARBA" id="ARBA00023163"/>
    </source>
</evidence>
<feature type="region of interest" description="Disordered" evidence="5">
    <location>
        <begin position="1"/>
        <end position="97"/>
    </location>
</feature>
<evidence type="ECO:0000313" key="7">
    <source>
        <dbReference type="Proteomes" id="UP001217918"/>
    </source>
</evidence>